<feature type="transmembrane region" description="Helical" evidence="2">
    <location>
        <begin position="102"/>
        <end position="119"/>
    </location>
</feature>
<dbReference type="InterPro" id="IPR001927">
    <property type="entry name" value="Na/Gal_symport"/>
</dbReference>
<feature type="transmembrane region" description="Helical" evidence="2">
    <location>
        <begin position="380"/>
        <end position="405"/>
    </location>
</feature>
<gene>
    <name evidence="3" type="ORF">FOL01_0347</name>
</gene>
<dbReference type="SUPFAM" id="SSF103473">
    <property type="entry name" value="MFS general substrate transporter"/>
    <property type="match status" value="1"/>
</dbReference>
<organism evidence="3 4">
    <name type="scientific">Weissella jogaejeotgali</name>
    <dbReference type="NCBI Taxonomy" id="1631871"/>
    <lineage>
        <taxon>Bacteria</taxon>
        <taxon>Bacillati</taxon>
        <taxon>Bacillota</taxon>
        <taxon>Bacilli</taxon>
        <taxon>Lactobacillales</taxon>
        <taxon>Lactobacillaceae</taxon>
        <taxon>Weissella</taxon>
    </lineage>
</organism>
<feature type="transmembrane region" description="Helical" evidence="2">
    <location>
        <begin position="63"/>
        <end position="90"/>
    </location>
</feature>
<dbReference type="AlphaFoldDB" id="A0A1L6R9I6"/>
<feature type="transmembrane region" description="Helical" evidence="2">
    <location>
        <begin position="247"/>
        <end position="265"/>
    </location>
</feature>
<evidence type="ECO:0000256" key="2">
    <source>
        <dbReference type="SAM" id="Phobius"/>
    </source>
</evidence>
<dbReference type="EMBL" id="CP014332">
    <property type="protein sequence ID" value="APS41206.1"/>
    <property type="molecule type" value="Genomic_DNA"/>
</dbReference>
<dbReference type="GO" id="GO:0015293">
    <property type="term" value="F:symporter activity"/>
    <property type="evidence" value="ECO:0007669"/>
    <property type="project" value="InterPro"/>
</dbReference>
<dbReference type="PANTHER" id="PTHR11328:SF24">
    <property type="entry name" value="MAJOR FACILITATOR SUPERFAMILY (MFS) PROFILE DOMAIN-CONTAINING PROTEIN"/>
    <property type="match status" value="1"/>
</dbReference>
<feature type="transmembrane region" description="Helical" evidence="2">
    <location>
        <begin position="425"/>
        <end position="447"/>
    </location>
</feature>
<dbReference type="GO" id="GO:0008643">
    <property type="term" value="P:carbohydrate transport"/>
    <property type="evidence" value="ECO:0007669"/>
    <property type="project" value="InterPro"/>
</dbReference>
<dbReference type="NCBIfam" id="TIGR00792">
    <property type="entry name" value="gph"/>
    <property type="match status" value="1"/>
</dbReference>
<dbReference type="InterPro" id="IPR039672">
    <property type="entry name" value="MFS_2"/>
</dbReference>
<keyword evidence="1" id="KW-0813">Transport</keyword>
<dbReference type="STRING" id="1631871.FOL01_0347"/>
<reference evidence="3 4" key="1">
    <citation type="submission" date="2016-02" db="EMBL/GenBank/DDBJ databases">
        <title>Complete Genome Sequence of Weissella jogaejeotgali FOL01.</title>
        <authorList>
            <person name="Lee J.-H."/>
            <person name="Ku H.-J."/>
        </authorList>
    </citation>
    <scope>NUCLEOTIDE SEQUENCE [LARGE SCALE GENOMIC DNA]</scope>
    <source>
        <strain evidence="3 4">FOL01</strain>
    </source>
</reference>
<dbReference type="Gene3D" id="1.20.1250.20">
    <property type="entry name" value="MFS general substrate transporter like domains"/>
    <property type="match status" value="2"/>
</dbReference>
<dbReference type="GO" id="GO:0005886">
    <property type="term" value="C:plasma membrane"/>
    <property type="evidence" value="ECO:0007669"/>
    <property type="project" value="TreeGrafter"/>
</dbReference>
<accession>A0A1L6R9I6</accession>
<name>A0A1L6R9I6_9LACO</name>
<feature type="transmembrane region" description="Helical" evidence="2">
    <location>
        <begin position="40"/>
        <end position="57"/>
    </location>
</feature>
<sequence length="471" mass="51970">MESNTNTNDRVNSEVDAAKKMLAQDKLPFHRKITYGFTDLSGNLLYCIISSYMLYFFTNVFGLSVGVAGILLLIGRIFDAIGAPIMGILVDHTHSKYGKSRPWFLWGALPFAIFVWLLFTTPDISNTAKIIYAGVMYILADFSYTAMSTPITSVLPNLTTNTDDRMQANSIRLVLGNVGNFFAVTFIIPFADLLGQGNEQRGWSLAVGIYAIVAFILLIIAFFDMREKNIAKEKIISIKESLKATKGNWPWVIIVLANLAYWTAYTVRNSALPYYFQYNLGDKSLISFFNGFSIIQVIGMASVPFVVKILHKWGSTVFFLSLTIVGQIWLGLAGSNIVSALIAWCIACIGAGSACTMFFAMVGDTVDFGEWKTGIRANGFLTAIGAAFCIQMGSGLGSFIVSMLLDSVGFDASRAAQSASSLTGINLSFVWVPIIIYVISLVLMIVYRKWEHHEPIVQKELAERDIEAEKV</sequence>
<dbReference type="InterPro" id="IPR036259">
    <property type="entry name" value="MFS_trans_sf"/>
</dbReference>
<dbReference type="RefSeq" id="WP_075269055.1">
    <property type="nucleotide sequence ID" value="NZ_CP014332.1"/>
</dbReference>
<keyword evidence="2" id="KW-0812">Transmembrane</keyword>
<dbReference type="PANTHER" id="PTHR11328">
    <property type="entry name" value="MAJOR FACILITATOR SUPERFAMILY DOMAIN-CONTAINING PROTEIN"/>
    <property type="match status" value="1"/>
</dbReference>
<dbReference type="CDD" id="cd17332">
    <property type="entry name" value="MFS_MelB_like"/>
    <property type="match status" value="1"/>
</dbReference>
<feature type="transmembrane region" description="Helical" evidence="2">
    <location>
        <begin position="338"/>
        <end position="360"/>
    </location>
</feature>
<dbReference type="Pfam" id="PF13347">
    <property type="entry name" value="MFS_2"/>
    <property type="match status" value="1"/>
</dbReference>
<feature type="transmembrane region" description="Helical" evidence="2">
    <location>
        <begin position="170"/>
        <end position="191"/>
    </location>
</feature>
<evidence type="ECO:0000313" key="4">
    <source>
        <dbReference type="Proteomes" id="UP000185473"/>
    </source>
</evidence>
<proteinExistence type="predicted"/>
<feature type="transmembrane region" description="Helical" evidence="2">
    <location>
        <begin position="313"/>
        <end position="332"/>
    </location>
</feature>
<protein>
    <submittedName>
        <fullName evidence="3">Xyloside transporter XynT</fullName>
    </submittedName>
</protein>
<dbReference type="KEGG" id="wjo:FOL01_0347"/>
<evidence type="ECO:0000256" key="1">
    <source>
        <dbReference type="ARBA" id="ARBA00022597"/>
    </source>
</evidence>
<keyword evidence="4" id="KW-1185">Reference proteome</keyword>
<keyword evidence="2" id="KW-1133">Transmembrane helix</keyword>
<evidence type="ECO:0000313" key="3">
    <source>
        <dbReference type="EMBL" id="APS41206.1"/>
    </source>
</evidence>
<keyword evidence="1" id="KW-0762">Sugar transport</keyword>
<keyword evidence="2" id="KW-0472">Membrane</keyword>
<feature type="transmembrane region" description="Helical" evidence="2">
    <location>
        <begin position="203"/>
        <end position="226"/>
    </location>
</feature>
<dbReference type="Proteomes" id="UP000185473">
    <property type="component" value="Chromosome"/>
</dbReference>
<feature type="transmembrane region" description="Helical" evidence="2">
    <location>
        <begin position="285"/>
        <end position="306"/>
    </location>
</feature>
<dbReference type="GO" id="GO:0006814">
    <property type="term" value="P:sodium ion transport"/>
    <property type="evidence" value="ECO:0007669"/>
    <property type="project" value="InterPro"/>
</dbReference>
<feature type="transmembrane region" description="Helical" evidence="2">
    <location>
        <begin position="131"/>
        <end position="158"/>
    </location>
</feature>